<proteinExistence type="inferred from homology"/>
<organism evidence="9 10">
    <name type="scientific">Rhodnius prolixus</name>
    <name type="common">Triatomid bug</name>
    <dbReference type="NCBI Taxonomy" id="13249"/>
    <lineage>
        <taxon>Eukaryota</taxon>
        <taxon>Metazoa</taxon>
        <taxon>Ecdysozoa</taxon>
        <taxon>Arthropoda</taxon>
        <taxon>Hexapoda</taxon>
        <taxon>Insecta</taxon>
        <taxon>Pterygota</taxon>
        <taxon>Neoptera</taxon>
        <taxon>Paraneoptera</taxon>
        <taxon>Hemiptera</taxon>
        <taxon>Heteroptera</taxon>
        <taxon>Panheteroptera</taxon>
        <taxon>Cimicomorpha</taxon>
        <taxon>Reduviidae</taxon>
        <taxon>Triatominae</taxon>
        <taxon>Rhodnius</taxon>
    </lineage>
</organism>
<dbReference type="OMA" id="FIKQQKC"/>
<accession>T1I636</accession>
<dbReference type="InParanoid" id="T1I636"/>
<evidence type="ECO:0000256" key="4">
    <source>
        <dbReference type="ARBA" id="ARBA00023315"/>
    </source>
</evidence>
<dbReference type="STRING" id="13249.T1I636"/>
<dbReference type="EC" id="2.3.1.6" evidence="5"/>
<dbReference type="EnsemblMetazoa" id="RPRC011755-RA">
    <property type="protein sequence ID" value="RPRC011755-PA"/>
    <property type="gene ID" value="RPRC011755"/>
</dbReference>
<evidence type="ECO:0000259" key="8">
    <source>
        <dbReference type="Pfam" id="PF00755"/>
    </source>
</evidence>
<feature type="domain" description="Choline/carnitine acyltransferase" evidence="8">
    <location>
        <begin position="4"/>
        <end position="609"/>
    </location>
</feature>
<dbReference type="Proteomes" id="UP000015103">
    <property type="component" value="Unassembled WGS sequence"/>
</dbReference>
<dbReference type="PANTHER" id="PTHR22589">
    <property type="entry name" value="CARNITINE O-ACYLTRANSFERASE"/>
    <property type="match status" value="1"/>
</dbReference>
<dbReference type="PROSITE" id="PS00439">
    <property type="entry name" value="ACYLTRANSF_C_1"/>
    <property type="match status" value="1"/>
</dbReference>
<dbReference type="GO" id="GO:0008292">
    <property type="term" value="P:acetylcholine biosynthetic process"/>
    <property type="evidence" value="ECO:0007669"/>
    <property type="project" value="TreeGrafter"/>
</dbReference>
<evidence type="ECO:0000256" key="7">
    <source>
        <dbReference type="RuleBase" id="RU003801"/>
    </source>
</evidence>
<sequence>LPKLPVPDLEQTMGKYLDNLKPILTENEFEKTRLLVQDFADPDGPGPKNKNLFHMSHARNNYAYDWWLKDMYLGIPLCLPINVNPGMVFPPRQFRGFQDMARYGARIITGLSLYKDKLDRKEIEIEKATSREKGQPLCMSQYYRLMTSYRIPGRECDSLMTTEEAGSNPDQHIIIAYTIFYATYLRRGNQKLSEEELSGHILQILENHENRSVPPVGLLTTLPRNVWAETREVLMEREENRESLELIEKSLAVLCLDLKPIGEKFMRRGIERGAKGFIQNKRDETSMAHQMLHGGGSQSNTPNRWFDKTIQIIVGIDGVSGLCYEHSPAEGVALVGMIETVLESCADLQPSEEPLSIQSIASKELQWAEVPQLPQSINEAARLIDLDFYVYRFDGYGKNFIKSCQVSPDVYIQMALQLSYYKLYGKLTATYESASTRRFKLGRVDCIRSATWEVLQWVSAMTQTEDNPDPLLPSKRVTGKLRFKFLIFQNDQEKLALFDAAAKKQTEVMVENILGQGIDIHLLGLREQSKIMEMPQTLFNDESFKKLNHFALSTSQVATKVGFMGYGPVVQDGYGASYNIFGDSVIFCLSAFFSSELTSSSRFAQMLEESLNVMQTLLQT</sequence>
<comment type="similarity">
    <text evidence="1 7">Belongs to the carnitine/choline acetyltransferase family.</text>
</comment>
<keyword evidence="2 7" id="KW-0808">Transferase</keyword>
<dbReference type="VEuPathDB" id="VectorBase:RPRC011755"/>
<dbReference type="Gene3D" id="3.30.559.10">
    <property type="entry name" value="Chloramphenicol acetyltransferase-like domain"/>
    <property type="match status" value="1"/>
</dbReference>
<dbReference type="AlphaFoldDB" id="T1I636"/>
<keyword evidence="4 7" id="KW-0012">Acyltransferase</keyword>
<dbReference type="GO" id="GO:0004102">
    <property type="term" value="F:choline O-acetyltransferase activity"/>
    <property type="evidence" value="ECO:0007669"/>
    <property type="project" value="UniProtKB-EC"/>
</dbReference>
<evidence type="ECO:0000313" key="10">
    <source>
        <dbReference type="Proteomes" id="UP000015103"/>
    </source>
</evidence>
<dbReference type="GO" id="GO:0005737">
    <property type="term" value="C:cytoplasm"/>
    <property type="evidence" value="ECO:0007669"/>
    <property type="project" value="TreeGrafter"/>
</dbReference>
<evidence type="ECO:0000256" key="2">
    <source>
        <dbReference type="ARBA" id="ARBA00022679"/>
    </source>
</evidence>
<evidence type="ECO:0000256" key="6">
    <source>
        <dbReference type="ARBA" id="ARBA00040495"/>
    </source>
</evidence>
<keyword evidence="10" id="KW-1185">Reference proteome</keyword>
<dbReference type="Pfam" id="PF00755">
    <property type="entry name" value="Carn_acyltransf"/>
    <property type="match status" value="1"/>
</dbReference>
<evidence type="ECO:0000313" key="9">
    <source>
        <dbReference type="EnsemblMetazoa" id="RPRC011755-PA"/>
    </source>
</evidence>
<dbReference type="InterPro" id="IPR000542">
    <property type="entry name" value="Carn_acyl_trans"/>
</dbReference>
<dbReference type="PANTHER" id="PTHR22589:SF14">
    <property type="entry name" value="CHOLINE O-ACETYLTRANSFERASE"/>
    <property type="match status" value="1"/>
</dbReference>
<dbReference type="FunCoup" id="T1I636">
    <property type="interactions" value="61"/>
</dbReference>
<dbReference type="HOGENOM" id="CLU_013513_3_1_1"/>
<evidence type="ECO:0000256" key="1">
    <source>
        <dbReference type="ARBA" id="ARBA00005232"/>
    </source>
</evidence>
<evidence type="ECO:0000256" key="5">
    <source>
        <dbReference type="ARBA" id="ARBA00039091"/>
    </source>
</evidence>
<dbReference type="PROSITE" id="PS00440">
    <property type="entry name" value="ACYLTRANSF_C_2"/>
    <property type="match status" value="1"/>
</dbReference>
<keyword evidence="3" id="KW-0530">Neurotransmitter biosynthesis</keyword>
<dbReference type="InterPro" id="IPR039551">
    <property type="entry name" value="Cho/carn_acyl_trans"/>
</dbReference>
<protein>
    <recommendedName>
        <fullName evidence="6">Choline O-acetyltransferase</fullName>
        <ecNumber evidence="5">2.3.1.6</ecNumber>
    </recommendedName>
</protein>
<evidence type="ECO:0000256" key="3">
    <source>
        <dbReference type="ARBA" id="ARBA00022979"/>
    </source>
</evidence>
<dbReference type="Gene3D" id="3.30.559.70">
    <property type="entry name" value="Choline/Carnitine o-acyltransferase, domain 2"/>
    <property type="match status" value="1"/>
</dbReference>
<dbReference type="GO" id="GO:0007274">
    <property type="term" value="P:neuromuscular synaptic transmission"/>
    <property type="evidence" value="ECO:0007669"/>
    <property type="project" value="TreeGrafter"/>
</dbReference>
<dbReference type="InterPro" id="IPR042231">
    <property type="entry name" value="Cho/carn_acyl_trans_2"/>
</dbReference>
<name>T1I636_RHOPR</name>
<dbReference type="eggNOG" id="KOG3717">
    <property type="taxonomic scope" value="Eukaryota"/>
</dbReference>
<dbReference type="GO" id="GO:0043005">
    <property type="term" value="C:neuron projection"/>
    <property type="evidence" value="ECO:0007669"/>
    <property type="project" value="TreeGrafter"/>
</dbReference>
<dbReference type="EMBL" id="ACPB03008311">
    <property type="status" value="NOT_ANNOTATED_CDS"/>
    <property type="molecule type" value="Genomic_DNA"/>
</dbReference>
<dbReference type="InterPro" id="IPR023213">
    <property type="entry name" value="CAT-like_dom_sf"/>
</dbReference>
<dbReference type="GO" id="GO:0045202">
    <property type="term" value="C:synapse"/>
    <property type="evidence" value="ECO:0007669"/>
    <property type="project" value="GOC"/>
</dbReference>
<reference evidence="9" key="1">
    <citation type="submission" date="2015-05" db="UniProtKB">
        <authorList>
            <consortium name="EnsemblMetazoa"/>
        </authorList>
    </citation>
    <scope>IDENTIFICATION</scope>
</reference>
<dbReference type="SUPFAM" id="SSF52777">
    <property type="entry name" value="CoA-dependent acyltransferases"/>
    <property type="match status" value="2"/>
</dbReference>